<dbReference type="InterPro" id="IPR016215">
    <property type="entry name" value="NTA_MOA"/>
</dbReference>
<proteinExistence type="inferred from homology"/>
<dbReference type="PANTHER" id="PTHR30011:SF16">
    <property type="entry name" value="C2H2 FINGER DOMAIN TRANSCRIPTION FACTOR (EUROFUNG)-RELATED"/>
    <property type="match status" value="1"/>
</dbReference>
<dbReference type="Proteomes" id="UP001438953">
    <property type="component" value="Unassembled WGS sequence"/>
</dbReference>
<dbReference type="InterPro" id="IPR051260">
    <property type="entry name" value="Diverse_substr_monoxygenases"/>
</dbReference>
<protein>
    <submittedName>
        <fullName evidence="7">LLM class flavin-dependent oxidoreductase</fullName>
        <ecNumber evidence="7">1.-.-.-</ecNumber>
    </submittedName>
</protein>
<organism evidence="7 8">
    <name type="scientific">Thioclava kandeliae</name>
    <dbReference type="NCBI Taxonomy" id="3070818"/>
    <lineage>
        <taxon>Bacteria</taxon>
        <taxon>Pseudomonadati</taxon>
        <taxon>Pseudomonadota</taxon>
        <taxon>Alphaproteobacteria</taxon>
        <taxon>Rhodobacterales</taxon>
        <taxon>Paracoccaceae</taxon>
        <taxon>Thioclava</taxon>
    </lineage>
</organism>
<evidence type="ECO:0000256" key="3">
    <source>
        <dbReference type="ARBA" id="ARBA00023002"/>
    </source>
</evidence>
<evidence type="ECO:0000256" key="1">
    <source>
        <dbReference type="ARBA" id="ARBA00022630"/>
    </source>
</evidence>
<evidence type="ECO:0000256" key="5">
    <source>
        <dbReference type="ARBA" id="ARBA00033748"/>
    </source>
</evidence>
<evidence type="ECO:0000313" key="8">
    <source>
        <dbReference type="Proteomes" id="UP001438953"/>
    </source>
</evidence>
<keyword evidence="3 7" id="KW-0560">Oxidoreductase</keyword>
<dbReference type="SUPFAM" id="SSF51679">
    <property type="entry name" value="Bacterial luciferase-like"/>
    <property type="match status" value="1"/>
</dbReference>
<dbReference type="CDD" id="cd01095">
    <property type="entry name" value="Nitrilotriacetate_monoxgenase"/>
    <property type="match status" value="1"/>
</dbReference>
<dbReference type="PANTHER" id="PTHR30011">
    <property type="entry name" value="ALKANESULFONATE MONOOXYGENASE-RELATED"/>
    <property type="match status" value="1"/>
</dbReference>
<name>A0ABV1SM81_9RHOB</name>
<dbReference type="EMBL" id="JAYWLC010000025">
    <property type="protein sequence ID" value="MER5173706.1"/>
    <property type="molecule type" value="Genomic_DNA"/>
</dbReference>
<sequence>MKQMSLGLSMRYHGYHVAAWRHPEYRPGCNLDFSSYRAIAQAAEAEKLDMIFFADGLAVRGVDRPEGAMSHDMRNAELEPLTLLAAIAGATRHIGLVATASTTYNEPYHIARKFASIDHISGGRAGWNVVTSWSDQEAQNFNKTANLPREERYARAAEFVDVTKGLWASWEEDAFVRNKETGEFYDPEKVHVLDHEGAFFKVRGPLNSAPTPQGHPVIVQAGASAQGRDIAARHADIVYTVAQTVEEARDFYADLKSRAAELGREEPPLIMPGITLYVGATQAEAQAKFDELQALIDPLAGLNILYNFVGDLSGYPLDGPVPQDLPHSNISIAKGLLQKAKDEDLTIRQLYETVAAGFTGRYMIGTPESIVDDMQLWFETGACDGFNICPPLLPQGMEDLSRFILPELRSRGLFRTDYPGTTLRETLGRKRPVFGAARTLAEA</sequence>
<keyword evidence="8" id="KW-1185">Reference proteome</keyword>
<feature type="domain" description="Luciferase-like" evidence="6">
    <location>
        <begin position="31"/>
        <end position="382"/>
    </location>
</feature>
<evidence type="ECO:0000256" key="4">
    <source>
        <dbReference type="ARBA" id="ARBA00023033"/>
    </source>
</evidence>
<keyword evidence="4" id="KW-0503">Monooxygenase</keyword>
<dbReference type="NCBIfam" id="TIGR03860">
    <property type="entry name" value="FMN_nitrolo"/>
    <property type="match status" value="1"/>
</dbReference>
<dbReference type="Pfam" id="PF00296">
    <property type="entry name" value="Bac_luciferase"/>
    <property type="match status" value="1"/>
</dbReference>
<dbReference type="EC" id="1.-.-.-" evidence="7"/>
<evidence type="ECO:0000313" key="7">
    <source>
        <dbReference type="EMBL" id="MER5173706.1"/>
    </source>
</evidence>
<dbReference type="PIRSF" id="PIRSF000337">
    <property type="entry name" value="NTA_MOA"/>
    <property type="match status" value="1"/>
</dbReference>
<keyword evidence="2" id="KW-0288">FMN</keyword>
<dbReference type="GO" id="GO:0016491">
    <property type="term" value="F:oxidoreductase activity"/>
    <property type="evidence" value="ECO:0007669"/>
    <property type="project" value="UniProtKB-KW"/>
</dbReference>
<dbReference type="InterPro" id="IPR036661">
    <property type="entry name" value="Luciferase-like_sf"/>
</dbReference>
<gene>
    <name evidence="7" type="ORF">VSX56_18245</name>
</gene>
<comment type="caution">
    <text evidence="7">The sequence shown here is derived from an EMBL/GenBank/DDBJ whole genome shotgun (WGS) entry which is preliminary data.</text>
</comment>
<accession>A0ABV1SM81</accession>
<dbReference type="InterPro" id="IPR011251">
    <property type="entry name" value="Luciferase-like_dom"/>
</dbReference>
<dbReference type="Gene3D" id="3.20.20.30">
    <property type="entry name" value="Luciferase-like domain"/>
    <property type="match status" value="1"/>
</dbReference>
<evidence type="ECO:0000256" key="2">
    <source>
        <dbReference type="ARBA" id="ARBA00022643"/>
    </source>
</evidence>
<comment type="similarity">
    <text evidence="5">Belongs to the NtaA/SnaA/DszA monooxygenase family.</text>
</comment>
<reference evidence="7 8" key="1">
    <citation type="submission" date="2024-06" db="EMBL/GenBank/DDBJ databases">
        <title>Thioclava kandeliae sp. nov. from a rhizosphere soil sample of Kandelia candel in a mangrove.</title>
        <authorList>
            <person name="Mu T."/>
        </authorList>
    </citation>
    <scope>NUCLEOTIDE SEQUENCE [LARGE SCALE GENOMIC DNA]</scope>
    <source>
        <strain evidence="7 8">CPCC 100088</strain>
    </source>
</reference>
<dbReference type="RefSeq" id="WP_339115359.1">
    <property type="nucleotide sequence ID" value="NZ_JAYWLC010000025.1"/>
</dbReference>
<keyword evidence="1" id="KW-0285">Flavoprotein</keyword>
<evidence type="ECO:0000259" key="6">
    <source>
        <dbReference type="Pfam" id="PF00296"/>
    </source>
</evidence>